<accession>A0ACB9DLQ6</accession>
<dbReference type="EMBL" id="CM042049">
    <property type="protein sequence ID" value="KAI3747574.1"/>
    <property type="molecule type" value="Genomic_DNA"/>
</dbReference>
<evidence type="ECO:0000313" key="1">
    <source>
        <dbReference type="EMBL" id="KAI3747574.1"/>
    </source>
</evidence>
<reference evidence="1 2" key="2">
    <citation type="journal article" date="2022" name="Mol. Ecol. Resour.">
        <title>The genomes of chicory, endive, great burdock and yacon provide insights into Asteraceae paleo-polyploidization history and plant inulin production.</title>
        <authorList>
            <person name="Fan W."/>
            <person name="Wang S."/>
            <person name="Wang H."/>
            <person name="Wang A."/>
            <person name="Jiang F."/>
            <person name="Liu H."/>
            <person name="Zhao H."/>
            <person name="Xu D."/>
            <person name="Zhang Y."/>
        </authorList>
    </citation>
    <scope>NUCLEOTIDE SEQUENCE [LARGE SCALE GENOMIC DNA]</scope>
    <source>
        <strain evidence="2">cv. Niubang</strain>
    </source>
</reference>
<proteinExistence type="predicted"/>
<dbReference type="Proteomes" id="UP001055879">
    <property type="component" value="Linkage Group LG03"/>
</dbReference>
<organism evidence="1 2">
    <name type="scientific">Arctium lappa</name>
    <name type="common">Greater burdock</name>
    <name type="synonym">Lappa major</name>
    <dbReference type="NCBI Taxonomy" id="4217"/>
    <lineage>
        <taxon>Eukaryota</taxon>
        <taxon>Viridiplantae</taxon>
        <taxon>Streptophyta</taxon>
        <taxon>Embryophyta</taxon>
        <taxon>Tracheophyta</taxon>
        <taxon>Spermatophyta</taxon>
        <taxon>Magnoliopsida</taxon>
        <taxon>eudicotyledons</taxon>
        <taxon>Gunneridae</taxon>
        <taxon>Pentapetalae</taxon>
        <taxon>asterids</taxon>
        <taxon>campanulids</taxon>
        <taxon>Asterales</taxon>
        <taxon>Asteraceae</taxon>
        <taxon>Carduoideae</taxon>
        <taxon>Cardueae</taxon>
        <taxon>Arctiinae</taxon>
        <taxon>Arctium</taxon>
    </lineage>
</organism>
<keyword evidence="2" id="KW-1185">Reference proteome</keyword>
<protein>
    <submittedName>
        <fullName evidence="1">Uncharacterized protein</fullName>
    </submittedName>
</protein>
<gene>
    <name evidence="1" type="ORF">L6452_10074</name>
</gene>
<name>A0ACB9DLQ6_ARCLA</name>
<reference evidence="2" key="1">
    <citation type="journal article" date="2022" name="Mol. Ecol. Resour.">
        <title>The genomes of chicory, endive, great burdock and yacon provide insights into Asteraceae palaeo-polyploidization history and plant inulin production.</title>
        <authorList>
            <person name="Fan W."/>
            <person name="Wang S."/>
            <person name="Wang H."/>
            <person name="Wang A."/>
            <person name="Jiang F."/>
            <person name="Liu H."/>
            <person name="Zhao H."/>
            <person name="Xu D."/>
            <person name="Zhang Y."/>
        </authorList>
    </citation>
    <scope>NUCLEOTIDE SEQUENCE [LARGE SCALE GENOMIC DNA]</scope>
    <source>
        <strain evidence="2">cv. Niubang</strain>
    </source>
</reference>
<comment type="caution">
    <text evidence="1">The sequence shown here is derived from an EMBL/GenBank/DDBJ whole genome shotgun (WGS) entry which is preliminary data.</text>
</comment>
<sequence length="128" mass="14965">MDLDTSSYPYCFSFTVVRGYIHLFMSYRGKKCKSTCRFAMVLWRMEGDGEWTKLATYNDPPIYPWWDLNGAFHMMKKNGNWVMHSRFAIYKVDIEKHSIAKLCSYAHSSLDITSGGKYMETVGIKLFN</sequence>
<evidence type="ECO:0000313" key="2">
    <source>
        <dbReference type="Proteomes" id="UP001055879"/>
    </source>
</evidence>